<dbReference type="EMBL" id="MARB01000003">
    <property type="protein sequence ID" value="ODJ89137.1"/>
    <property type="molecule type" value="Genomic_DNA"/>
</dbReference>
<keyword evidence="4" id="KW-1185">Reference proteome</keyword>
<organism evidence="3 4">
    <name type="scientific">Candidatus Thiodiazotropha endolucinida</name>
    <dbReference type="NCBI Taxonomy" id="1655433"/>
    <lineage>
        <taxon>Bacteria</taxon>
        <taxon>Pseudomonadati</taxon>
        <taxon>Pseudomonadota</taxon>
        <taxon>Gammaproteobacteria</taxon>
        <taxon>Chromatiales</taxon>
        <taxon>Sedimenticolaceae</taxon>
        <taxon>Candidatus Thiodiazotropha</taxon>
    </lineage>
</organism>
<dbReference type="GO" id="GO:0008701">
    <property type="term" value="F:4-hydroxy-2-oxovalerate aldolase activity"/>
    <property type="evidence" value="ECO:0007669"/>
    <property type="project" value="UniProtKB-EC"/>
</dbReference>
<dbReference type="AlphaFoldDB" id="A0A7Z0VNV5"/>
<feature type="domain" description="Pyruvate carboxyltransferase" evidence="2">
    <location>
        <begin position="6"/>
        <end position="263"/>
    </location>
</feature>
<accession>A0A7Z0VNV5</accession>
<dbReference type="EC" id="4.1.3.39" evidence="3"/>
<dbReference type="Proteomes" id="UP000094769">
    <property type="component" value="Unassembled WGS sequence"/>
</dbReference>
<sequence>MFRKELKVLDCTIRDGGLINNYHFTDDFVKAVYRAACDSAVDIIELGKKLAVSEEYSRDKFGKWNFCDDDDLKMIIDSHECENPPLIAVMFDIGRVDFNSLKPRDQSPFDMARVACYVPDIDKGLDLVKRSKDMGYDTTINIMACSAAIRTELIEALNQVEETAELDYLYLVDSYGAFYSEQVTDYLNLYKKYAPSKELGFHAHNNQQLAFSNTQQAIIDGVNLLDATINGIGRGAGNCNLELLLNFLKNPKFDVEPIYKAIQEEFVPLRKEIEWGFNDIYGISGHLNQHPRAAMKLRGDKKNRDRCYDFLIESSRLDEGIIS</sequence>
<dbReference type="GO" id="GO:0003852">
    <property type="term" value="F:2-isopropylmalate synthase activity"/>
    <property type="evidence" value="ECO:0007669"/>
    <property type="project" value="TreeGrafter"/>
</dbReference>
<dbReference type="InterPro" id="IPR050073">
    <property type="entry name" value="2-IPM_HCS-like"/>
</dbReference>
<dbReference type="Gene3D" id="3.20.20.70">
    <property type="entry name" value="Aldolase class I"/>
    <property type="match status" value="1"/>
</dbReference>
<evidence type="ECO:0000259" key="2">
    <source>
        <dbReference type="PROSITE" id="PS50991"/>
    </source>
</evidence>
<keyword evidence="3" id="KW-0456">Lyase</keyword>
<evidence type="ECO:0000313" key="3">
    <source>
        <dbReference type="EMBL" id="ODJ89137.1"/>
    </source>
</evidence>
<comment type="caution">
    <text evidence="3">The sequence shown here is derived from an EMBL/GenBank/DDBJ whole genome shotgun (WGS) entry which is preliminary data.</text>
</comment>
<dbReference type="InterPro" id="IPR000891">
    <property type="entry name" value="PYR_CT"/>
</dbReference>
<dbReference type="PROSITE" id="PS50991">
    <property type="entry name" value="PYR_CT"/>
    <property type="match status" value="1"/>
</dbReference>
<dbReference type="InterPro" id="IPR013785">
    <property type="entry name" value="Aldolase_TIM"/>
</dbReference>
<dbReference type="PANTHER" id="PTHR10277">
    <property type="entry name" value="HOMOCITRATE SYNTHASE-RELATED"/>
    <property type="match status" value="1"/>
</dbReference>
<dbReference type="PANTHER" id="PTHR10277:SF9">
    <property type="entry name" value="2-ISOPROPYLMALATE SYNTHASE 1, CHLOROPLASTIC-RELATED"/>
    <property type="match status" value="1"/>
</dbReference>
<proteinExistence type="predicted"/>
<gene>
    <name evidence="3" type="ORF">CODIS_07500</name>
</gene>
<name>A0A7Z0VNV5_9GAMM</name>
<dbReference type="GO" id="GO:0009098">
    <property type="term" value="P:L-leucine biosynthetic process"/>
    <property type="evidence" value="ECO:0007669"/>
    <property type="project" value="TreeGrafter"/>
</dbReference>
<dbReference type="OrthoDB" id="9803573at2"/>
<evidence type="ECO:0000256" key="1">
    <source>
        <dbReference type="ARBA" id="ARBA00023211"/>
    </source>
</evidence>
<dbReference type="RefSeq" id="WP_069121359.1">
    <property type="nucleotide sequence ID" value="NZ_MARB01000003.1"/>
</dbReference>
<dbReference type="SUPFAM" id="SSF51569">
    <property type="entry name" value="Aldolase"/>
    <property type="match status" value="1"/>
</dbReference>
<protein>
    <submittedName>
        <fullName evidence="3">4-hydroxy-2-oxovalerate aldolase</fullName>
        <ecNumber evidence="3">4.1.3.39</ecNumber>
    </submittedName>
</protein>
<keyword evidence="1" id="KW-0464">Manganese</keyword>
<evidence type="ECO:0000313" key="4">
    <source>
        <dbReference type="Proteomes" id="UP000094769"/>
    </source>
</evidence>
<dbReference type="Pfam" id="PF00682">
    <property type="entry name" value="HMGL-like"/>
    <property type="match status" value="1"/>
</dbReference>
<reference evidence="3 4" key="1">
    <citation type="submission" date="2016-06" db="EMBL/GenBank/DDBJ databases">
        <title>Genome sequence of endosymbiont of Candidatus Endolucinida thiodiazotropha.</title>
        <authorList>
            <person name="Poehlein A."/>
            <person name="Koenig S."/>
            <person name="Heiden S.E."/>
            <person name="Thuermer A."/>
            <person name="Voget S."/>
            <person name="Daniel R."/>
            <person name="Markert S."/>
            <person name="Gros O."/>
            <person name="Schweder T."/>
        </authorList>
    </citation>
    <scope>NUCLEOTIDE SEQUENCE [LARGE SCALE GENOMIC DNA]</scope>
    <source>
        <strain evidence="3 4">COS</strain>
    </source>
</reference>
<dbReference type="CDD" id="cd07944">
    <property type="entry name" value="DRE_TIM_HOA_like"/>
    <property type="match status" value="1"/>
</dbReference>